<dbReference type="Gene3D" id="1.10.287.690">
    <property type="entry name" value="Helix hairpin bin"/>
    <property type="match status" value="1"/>
</dbReference>
<keyword evidence="5" id="KW-0808">Transferase</keyword>
<feature type="non-terminal residue" evidence="14">
    <location>
        <position position="231"/>
    </location>
</feature>
<keyword evidence="4" id="KW-1048">Host nucleus</keyword>
<dbReference type="GO" id="GO:0006297">
    <property type="term" value="P:nucleotide-excision repair, DNA gap filling"/>
    <property type="evidence" value="ECO:0007669"/>
    <property type="project" value="TreeGrafter"/>
</dbReference>
<reference evidence="14" key="2">
    <citation type="submission" date="2014-03" db="EMBL/GenBank/DDBJ databases">
        <authorList>
            <person name="Smolarek K.A."/>
            <person name="Manire C.A."/>
            <person name="Romero C.H."/>
        </authorList>
    </citation>
    <scope>NUCLEOTIDE SEQUENCE</scope>
    <source>
        <strain evidence="14">V1346-MML0407</strain>
    </source>
</reference>
<evidence type="ECO:0000256" key="1">
    <source>
        <dbReference type="ARBA" id="ARBA00004147"/>
    </source>
</evidence>
<evidence type="ECO:0000256" key="10">
    <source>
        <dbReference type="ARBA" id="ARBA00022932"/>
    </source>
</evidence>
<evidence type="ECO:0000256" key="3">
    <source>
        <dbReference type="ARBA" id="ARBA00012417"/>
    </source>
</evidence>
<evidence type="ECO:0000259" key="13">
    <source>
        <dbReference type="Pfam" id="PF00136"/>
    </source>
</evidence>
<name>Q5UCU2_9ORTV</name>
<keyword evidence="10" id="KW-0239">DNA-directed DNA polymerase</keyword>
<evidence type="ECO:0000256" key="4">
    <source>
        <dbReference type="ARBA" id="ARBA00022562"/>
    </source>
</evidence>
<organism evidence="14">
    <name type="scientific">Bottlenose dolphin herpesvirus</name>
    <dbReference type="NCBI Taxonomy" id="107323"/>
    <lineage>
        <taxon>Viruses</taxon>
        <taxon>Duplodnaviria</taxon>
        <taxon>Heunggongvirae</taxon>
        <taxon>Peploviricota</taxon>
        <taxon>Herviviricetes</taxon>
        <taxon>Herpesvirales</taxon>
        <taxon>Orthoherpesviridae</taxon>
    </lineage>
</organism>
<evidence type="ECO:0000256" key="12">
    <source>
        <dbReference type="ARBA" id="ARBA00049244"/>
    </source>
</evidence>
<dbReference type="InterPro" id="IPR023211">
    <property type="entry name" value="DNA_pol_palm_dom_sf"/>
</dbReference>
<dbReference type="InterPro" id="IPR006172">
    <property type="entry name" value="DNA-dir_DNA_pol_B"/>
</dbReference>
<dbReference type="SMR" id="Q5UCU2"/>
<evidence type="ECO:0000313" key="14">
    <source>
        <dbReference type="EMBL" id="AAV31097.2"/>
    </source>
</evidence>
<dbReference type="InterPro" id="IPR006134">
    <property type="entry name" value="DNA-dir_DNA_pol_B_multi_dom"/>
</dbReference>
<dbReference type="InterPro" id="IPR043502">
    <property type="entry name" value="DNA/RNA_pol_sf"/>
</dbReference>
<dbReference type="GO" id="GO:0003887">
    <property type="term" value="F:DNA-directed DNA polymerase activity"/>
    <property type="evidence" value="ECO:0007669"/>
    <property type="project" value="UniProtKB-KW"/>
</dbReference>
<keyword evidence="7" id="KW-0235">DNA replication</keyword>
<protein>
    <recommendedName>
        <fullName evidence="3">DNA-directed DNA polymerase</fullName>
        <ecNumber evidence="3">2.7.7.7</ecNumber>
    </recommendedName>
</protein>
<reference evidence="14" key="1">
    <citation type="journal article" date="2006" name="J. Virol. Methods">
        <title>Identification of novel alpha- and gammaherpesviruses from cutaneous and mucosal lesions of dolphins and whales.</title>
        <authorList>
            <person name="Smolarek Benson K.A."/>
            <person name="Manire C.A."/>
            <person name="Ewing R.Y."/>
            <person name="Saliki J.T."/>
            <person name="Townsend F.I."/>
            <person name="Ehlers B."/>
            <person name="Romero C.H."/>
        </authorList>
    </citation>
    <scope>NUCLEOTIDE SEQUENCE</scope>
    <source>
        <strain evidence="14">V1346-MML0407</strain>
    </source>
</reference>
<dbReference type="Gene3D" id="3.90.1600.10">
    <property type="entry name" value="Palm domain of DNA polymerase"/>
    <property type="match status" value="1"/>
</dbReference>
<keyword evidence="11" id="KW-0238">DNA-binding</keyword>
<dbReference type="EMBL" id="AY757301">
    <property type="protein sequence ID" value="AAV31097.2"/>
    <property type="molecule type" value="Genomic_DNA"/>
</dbReference>
<comment type="subcellular location">
    <subcellularLocation>
        <location evidence="1">Host nucleus</location>
    </subcellularLocation>
</comment>
<dbReference type="GO" id="GO:0006287">
    <property type="term" value="P:base-excision repair, gap-filling"/>
    <property type="evidence" value="ECO:0007669"/>
    <property type="project" value="TreeGrafter"/>
</dbReference>
<comment type="catalytic activity">
    <reaction evidence="12">
        <text>DNA(n) + a 2'-deoxyribonucleoside 5'-triphosphate = DNA(n+1) + diphosphate</text>
        <dbReference type="Rhea" id="RHEA:22508"/>
        <dbReference type="Rhea" id="RHEA-COMP:17339"/>
        <dbReference type="Rhea" id="RHEA-COMP:17340"/>
        <dbReference type="ChEBI" id="CHEBI:33019"/>
        <dbReference type="ChEBI" id="CHEBI:61560"/>
        <dbReference type="ChEBI" id="CHEBI:173112"/>
        <dbReference type="EC" id="2.7.7.7"/>
    </reaction>
</comment>
<evidence type="ECO:0000256" key="11">
    <source>
        <dbReference type="ARBA" id="ARBA00023125"/>
    </source>
</evidence>
<dbReference type="PANTHER" id="PTHR10322:SF23">
    <property type="entry name" value="DNA POLYMERASE DELTA CATALYTIC SUBUNIT"/>
    <property type="match status" value="1"/>
</dbReference>
<evidence type="ECO:0000256" key="2">
    <source>
        <dbReference type="ARBA" id="ARBA00005755"/>
    </source>
</evidence>
<comment type="similarity">
    <text evidence="2">Belongs to the DNA polymerase type-B family.</text>
</comment>
<keyword evidence="8" id="KW-0540">Nuclease</keyword>
<evidence type="ECO:0000256" key="6">
    <source>
        <dbReference type="ARBA" id="ARBA00022695"/>
    </source>
</evidence>
<proteinExistence type="inferred from homology"/>
<dbReference type="FunFam" id="1.10.287.690:FF:000006">
    <property type="entry name" value="DNA polymerase"/>
    <property type="match status" value="1"/>
</dbReference>
<dbReference type="PROSITE" id="PS00116">
    <property type="entry name" value="DNA_POLYMERASE_B"/>
    <property type="match status" value="1"/>
</dbReference>
<dbReference type="SUPFAM" id="SSF56672">
    <property type="entry name" value="DNA/RNA polymerases"/>
    <property type="match status" value="1"/>
</dbReference>
<evidence type="ECO:0000256" key="7">
    <source>
        <dbReference type="ARBA" id="ARBA00022705"/>
    </source>
</evidence>
<evidence type="ECO:0000256" key="9">
    <source>
        <dbReference type="ARBA" id="ARBA00022801"/>
    </source>
</evidence>
<dbReference type="GO" id="GO:0000166">
    <property type="term" value="F:nucleotide binding"/>
    <property type="evidence" value="ECO:0007669"/>
    <property type="project" value="InterPro"/>
</dbReference>
<evidence type="ECO:0000256" key="8">
    <source>
        <dbReference type="ARBA" id="ARBA00022722"/>
    </source>
</evidence>
<dbReference type="Pfam" id="PF00136">
    <property type="entry name" value="DNA_pol_B"/>
    <property type="match status" value="1"/>
</dbReference>
<keyword evidence="9" id="KW-0378">Hydrolase</keyword>
<dbReference type="PANTHER" id="PTHR10322">
    <property type="entry name" value="DNA POLYMERASE CATALYTIC SUBUNIT"/>
    <property type="match status" value="1"/>
</dbReference>
<dbReference type="PRINTS" id="PR00106">
    <property type="entry name" value="DNAPOLB"/>
</dbReference>
<dbReference type="InterPro" id="IPR017964">
    <property type="entry name" value="DNA-dir_DNA_pol_B_CS"/>
</dbReference>
<dbReference type="GO" id="GO:0045004">
    <property type="term" value="P:DNA replication proofreading"/>
    <property type="evidence" value="ECO:0007669"/>
    <property type="project" value="TreeGrafter"/>
</dbReference>
<accession>Q5UCU2</accession>
<sequence length="231" mass="25198">IQAHNLCFTTLALNVSAVAHLEAGRDYAEFNLGDRVVFFVRTHVRESLLSILLRDWLAMRKSIRARIPSSAPEDAVLLDKQQAAIKVVCNSVYGFTGVAQGLLPCLPIAATVTTIGRDMLLSTRDYLHSRWATREQLAADFGDAYASPAPISPSASPYSIRVIYGDTDSVFIRITGIPYGDVCAIGDGMAHRVSKALFTAPIKLECEKVFSKLLLITKKKYIGVINGGKVL</sequence>
<dbReference type="EC" id="2.7.7.7" evidence="3"/>
<feature type="non-terminal residue" evidence="14">
    <location>
        <position position="1"/>
    </location>
</feature>
<dbReference type="GO" id="GO:0008296">
    <property type="term" value="F:3'-5'-DNA exonuclease activity"/>
    <property type="evidence" value="ECO:0007669"/>
    <property type="project" value="TreeGrafter"/>
</dbReference>
<dbReference type="GO" id="GO:0003677">
    <property type="term" value="F:DNA binding"/>
    <property type="evidence" value="ECO:0007669"/>
    <property type="project" value="UniProtKB-KW"/>
</dbReference>
<evidence type="ECO:0000256" key="5">
    <source>
        <dbReference type="ARBA" id="ARBA00022679"/>
    </source>
</evidence>
<dbReference type="GO" id="GO:0042025">
    <property type="term" value="C:host cell nucleus"/>
    <property type="evidence" value="ECO:0007669"/>
    <property type="project" value="UniProtKB-SubCell"/>
</dbReference>
<feature type="domain" description="DNA-directed DNA polymerase family B multifunctional" evidence="13">
    <location>
        <begin position="1"/>
        <end position="225"/>
    </location>
</feature>
<keyword evidence="6" id="KW-0548">Nucleotidyltransferase</keyword>
<dbReference type="InterPro" id="IPR050240">
    <property type="entry name" value="DNA_pol_type-B"/>
</dbReference>